<dbReference type="InterPro" id="IPR007368">
    <property type="entry name" value="DUF434"/>
</dbReference>
<organism evidence="3 4">
    <name type="scientific">Thermogutta terrifontis</name>
    <dbReference type="NCBI Taxonomy" id="1331910"/>
    <lineage>
        <taxon>Bacteria</taxon>
        <taxon>Pseudomonadati</taxon>
        <taxon>Planctomycetota</taxon>
        <taxon>Planctomycetia</taxon>
        <taxon>Pirellulales</taxon>
        <taxon>Thermoguttaceae</taxon>
        <taxon>Thermogutta</taxon>
    </lineage>
</organism>
<keyword evidence="4" id="KW-1185">Reference proteome</keyword>
<proteinExistence type="predicted"/>
<dbReference type="RefSeq" id="WP_157732221.1">
    <property type="nucleotide sequence ID" value="NZ_CP018477.1"/>
</dbReference>
<evidence type="ECO:0000259" key="2">
    <source>
        <dbReference type="Pfam" id="PF18481"/>
    </source>
</evidence>
<protein>
    <submittedName>
        <fullName evidence="3">Putative conserved protein, putative</fullName>
    </submittedName>
</protein>
<accession>A0A286RM61</accession>
<dbReference type="EMBL" id="CP018477">
    <property type="protein sequence ID" value="ASV77059.1"/>
    <property type="molecule type" value="Genomic_DNA"/>
</dbReference>
<dbReference type="PANTHER" id="PTHR42252:SF1">
    <property type="entry name" value="DUF434 DOMAIN-CONTAINING PROTEIN"/>
    <property type="match status" value="1"/>
</dbReference>
<name>A0A286RM61_9BACT</name>
<dbReference type="OrthoDB" id="5372493at2"/>
<feature type="domain" description="DUF434" evidence="1">
    <location>
        <begin position="26"/>
        <end position="80"/>
    </location>
</feature>
<gene>
    <name evidence="3" type="ORF">THTE_4458</name>
</gene>
<dbReference type="Pfam" id="PF04256">
    <property type="entry name" value="DUF434"/>
    <property type="match status" value="1"/>
</dbReference>
<evidence type="ECO:0000313" key="3">
    <source>
        <dbReference type="EMBL" id="ASV77059.1"/>
    </source>
</evidence>
<evidence type="ECO:0000313" key="4">
    <source>
        <dbReference type="Proteomes" id="UP000215086"/>
    </source>
</evidence>
<dbReference type="AlphaFoldDB" id="A0A286RM61"/>
<dbReference type="Pfam" id="PF18481">
    <property type="entry name" value="DUF5616"/>
    <property type="match status" value="1"/>
</dbReference>
<feature type="domain" description="DUF5616" evidence="2">
    <location>
        <begin position="85"/>
        <end position="221"/>
    </location>
</feature>
<dbReference type="Proteomes" id="UP000215086">
    <property type="component" value="Chromosome"/>
</dbReference>
<reference evidence="3 4" key="1">
    <citation type="journal article" name="Front. Microbiol.">
        <title>Sugar Metabolism of the First Thermophilic Planctomycete Thermogutta terrifontis: Comparative Genomic and Transcriptomic Approaches.</title>
        <authorList>
            <person name="Elcheninov A.G."/>
            <person name="Menzel P."/>
            <person name="Gudbergsdottir S.R."/>
            <person name="Slesarev A.I."/>
            <person name="Kadnikov V.V."/>
            <person name="Krogh A."/>
            <person name="Bonch-Osmolovskaya E.A."/>
            <person name="Peng X."/>
            <person name="Kublanov I.V."/>
        </authorList>
    </citation>
    <scope>NUCLEOTIDE SEQUENCE [LARGE SCALE GENOMIC DNA]</scope>
    <source>
        <strain evidence="3 4">R1</strain>
    </source>
</reference>
<dbReference type="InterPro" id="IPR041652">
    <property type="entry name" value="DUF5616"/>
</dbReference>
<dbReference type="PANTHER" id="PTHR42252">
    <property type="entry name" value="DUF5616 DOMAIN-CONTAINING PROTEIN"/>
    <property type="match status" value="1"/>
</dbReference>
<sequence>MPDRRQHRGPHPEDHELFAPSQYPRLLTAFGDLCWLLDRGYALPSSLKLVGDRYQLAARQRMALERSACTREELLKRRSRQKEVHSLRGLPLYLDGYNVLTTMEAALGGGVLIRGRDGTLRDMASMHGSYRKVQETVAAIHLIGKGLAELGVSIARWYLDKPVSNSGRLAKLIRELAAEHGWPWQVEIVQSPDYLLMECPDLVATADSVILNYCEGWVNLTDWLVTRYVPTAWVVDFSQMPDDDENKSGQISSADDPLP</sequence>
<dbReference type="KEGG" id="ttf:THTE_4458"/>
<evidence type="ECO:0000259" key="1">
    <source>
        <dbReference type="Pfam" id="PF04256"/>
    </source>
</evidence>